<dbReference type="GO" id="GO:0000981">
    <property type="term" value="F:DNA-binding transcription factor activity, RNA polymerase II-specific"/>
    <property type="evidence" value="ECO:0007669"/>
    <property type="project" value="InterPro"/>
</dbReference>
<sequence length="53" mass="5709">MSAAIANGENGDHEEGAPASKRRRIALACNACRIRKSRCELCGYVDEGKLTTD</sequence>
<protein>
    <recommendedName>
        <fullName evidence="3">Zn(2)-C6 fungal-type domain-containing protein</fullName>
    </recommendedName>
</protein>
<dbReference type="GO" id="GO:0008270">
    <property type="term" value="F:zinc ion binding"/>
    <property type="evidence" value="ECO:0007669"/>
    <property type="project" value="InterPro"/>
</dbReference>
<evidence type="ECO:0000313" key="1">
    <source>
        <dbReference type="EMBL" id="KAK5164914.1"/>
    </source>
</evidence>
<comment type="caution">
    <text evidence="1">The sequence shown here is derived from an EMBL/GenBank/DDBJ whole genome shotgun (WGS) entry which is preliminary data.</text>
</comment>
<evidence type="ECO:0000313" key="2">
    <source>
        <dbReference type="Proteomes" id="UP001337655"/>
    </source>
</evidence>
<dbReference type="EMBL" id="JAVRRT010000018">
    <property type="protein sequence ID" value="KAK5164914.1"/>
    <property type="molecule type" value="Genomic_DNA"/>
</dbReference>
<reference evidence="1 2" key="1">
    <citation type="submission" date="2023-08" db="EMBL/GenBank/DDBJ databases">
        <title>Black Yeasts Isolated from many extreme environments.</title>
        <authorList>
            <person name="Coleine C."/>
            <person name="Stajich J.E."/>
            <person name="Selbmann L."/>
        </authorList>
    </citation>
    <scope>NUCLEOTIDE SEQUENCE [LARGE SCALE GENOMIC DNA]</scope>
    <source>
        <strain evidence="1 2">CCFEE 5935</strain>
    </source>
</reference>
<dbReference type="Proteomes" id="UP001337655">
    <property type="component" value="Unassembled WGS sequence"/>
</dbReference>
<gene>
    <name evidence="1" type="ORF">LTR77_009578</name>
</gene>
<evidence type="ECO:0008006" key="3">
    <source>
        <dbReference type="Google" id="ProtNLM"/>
    </source>
</evidence>
<dbReference type="InterPro" id="IPR036864">
    <property type="entry name" value="Zn2-C6_fun-type_DNA-bd_sf"/>
</dbReference>
<dbReference type="SUPFAM" id="SSF57701">
    <property type="entry name" value="Zn2/Cys6 DNA-binding domain"/>
    <property type="match status" value="1"/>
</dbReference>
<name>A0AAV9NY22_9PEZI</name>
<dbReference type="AlphaFoldDB" id="A0AAV9NY22"/>
<accession>A0AAV9NY22</accession>
<dbReference type="GeneID" id="89930909"/>
<organism evidence="1 2">
    <name type="scientific">Saxophila tyrrhenica</name>
    <dbReference type="NCBI Taxonomy" id="1690608"/>
    <lineage>
        <taxon>Eukaryota</taxon>
        <taxon>Fungi</taxon>
        <taxon>Dikarya</taxon>
        <taxon>Ascomycota</taxon>
        <taxon>Pezizomycotina</taxon>
        <taxon>Dothideomycetes</taxon>
        <taxon>Dothideomycetidae</taxon>
        <taxon>Mycosphaerellales</taxon>
        <taxon>Extremaceae</taxon>
        <taxon>Saxophila</taxon>
    </lineage>
</organism>
<dbReference type="RefSeq" id="XP_064655110.1">
    <property type="nucleotide sequence ID" value="XM_064806805.1"/>
</dbReference>
<keyword evidence="2" id="KW-1185">Reference proteome</keyword>
<proteinExistence type="predicted"/>